<keyword evidence="4" id="KW-0732">Signal</keyword>
<evidence type="ECO:0000259" key="5">
    <source>
        <dbReference type="Pfam" id="PF00264"/>
    </source>
</evidence>
<organism evidence="6">
    <name type="scientific">Coccolithus braarudii</name>
    <dbReference type="NCBI Taxonomy" id="221442"/>
    <lineage>
        <taxon>Eukaryota</taxon>
        <taxon>Haptista</taxon>
        <taxon>Haptophyta</taxon>
        <taxon>Prymnesiophyceae</taxon>
        <taxon>Coccolithales</taxon>
        <taxon>Coccolithaceae</taxon>
        <taxon>Coccolithus</taxon>
    </lineage>
</organism>
<dbReference type="InterPro" id="IPR002227">
    <property type="entry name" value="Tyrosinase_Cu-bd"/>
</dbReference>
<protein>
    <recommendedName>
        <fullName evidence="5">Tyrosinase copper-binding domain-containing protein</fullName>
    </recommendedName>
</protein>
<feature type="region of interest" description="Disordered" evidence="3">
    <location>
        <begin position="357"/>
        <end position="377"/>
    </location>
</feature>
<sequence>MLNMRWVTLAALTAGSLSASVPDKGGTKATGRTTLFSSLPPRPCPPRRPNDGGKAVKYMKSTSSTLRERKEWREMTKEHIDKFACALQVMDESSTKELRKWYGDTAWAFADIINLHACAASDGRGDQGHRTPSFMLFHKSFVLTFEEAILAVDPTIGAIPWWNMPLDSAPVLNLDGTVKTPAGKHYCPSSHPFGSQNDAPPPGCDPDKYIWSKSYFGEQKGLGPNFEVTTGRWAWRKMPRWADFDHGYWAKTKNVTNECIAEKYFSPVSANKHSKLRKQPRFDEGVMSSGDSQTCVRCCDGNTADGRDTDCICNLPGDRSEVYMRGPTLDTETCSPYVTRNPNGRGAGSVLTINTENDNSIIDDPNTAWPGNEDGRSQQDSLIRYTQHDFDTCANANNTRNWMEWQNCQEEDLFGTLEGVYCPADKETCKQSELKKVYALHSTGHDKTLGEIGDVTTSPSDPALFFSYHAYIDKNFMAWQTSMKENGYWHDPITADLGDDIRNIHHFGYPIQMTLDQWRENVANLLDITFFKDLISNSSERQELRNNVKLSDMEHFTVQLWQDLIGQKSSIQWPNKTFSDKWHITATETDDDAIAIFEAHAGNVANLLDVSTAEDVYSPDNPLNFLGPACSSATHVSPPLNFVAAGADALLASDTAEPYFNPTFGANCRQPVFPSPQLGSLTYNLTNGARTYATSGPFIYMTKYRPPDFFNRASSADPTLAWVPGTLLEDIALGGLPFRNLFPTNDGGKFGYRNRDIIELSLPCFNGRSPDNKEKPCAPYTYSMGE</sequence>
<dbReference type="InterPro" id="IPR050316">
    <property type="entry name" value="Tyrosinase/Hemocyanin"/>
</dbReference>
<dbReference type="Gene3D" id="1.10.1280.10">
    <property type="entry name" value="Di-copper center containing domain from catechol oxidase"/>
    <property type="match status" value="2"/>
</dbReference>
<dbReference type="SUPFAM" id="SSF48056">
    <property type="entry name" value="Di-copper centre-containing domain"/>
    <property type="match status" value="2"/>
</dbReference>
<feature type="domain" description="Tyrosinase copper-binding" evidence="5">
    <location>
        <begin position="360"/>
        <end position="481"/>
    </location>
</feature>
<evidence type="ECO:0000256" key="2">
    <source>
        <dbReference type="ARBA" id="ARBA00023008"/>
    </source>
</evidence>
<keyword evidence="1" id="KW-0479">Metal-binding</keyword>
<dbReference type="PANTHER" id="PTHR11474">
    <property type="entry name" value="TYROSINASE FAMILY MEMBER"/>
    <property type="match status" value="1"/>
</dbReference>
<keyword evidence="2" id="KW-0186">Copper</keyword>
<accession>A0A7S0LHE4</accession>
<feature type="chain" id="PRO_5031108975" description="Tyrosinase copper-binding domain-containing protein" evidence="4">
    <location>
        <begin position="19"/>
        <end position="786"/>
    </location>
</feature>
<dbReference type="PANTHER" id="PTHR11474:SF126">
    <property type="entry name" value="TYROSINASE-LIKE PROTEIN TYR-1-RELATED"/>
    <property type="match status" value="1"/>
</dbReference>
<name>A0A7S0LHE4_9EUKA</name>
<dbReference type="InterPro" id="IPR008922">
    <property type="entry name" value="Di-copper_centre_dom_sf"/>
</dbReference>
<dbReference type="GO" id="GO:0046872">
    <property type="term" value="F:metal ion binding"/>
    <property type="evidence" value="ECO:0007669"/>
    <property type="project" value="UniProtKB-KW"/>
</dbReference>
<evidence type="ECO:0000313" key="6">
    <source>
        <dbReference type="EMBL" id="CAD8610182.1"/>
    </source>
</evidence>
<reference evidence="6" key="1">
    <citation type="submission" date="2021-01" db="EMBL/GenBank/DDBJ databases">
        <authorList>
            <person name="Corre E."/>
            <person name="Pelletier E."/>
            <person name="Niang G."/>
            <person name="Scheremetjew M."/>
            <person name="Finn R."/>
            <person name="Kale V."/>
            <person name="Holt S."/>
            <person name="Cochrane G."/>
            <person name="Meng A."/>
            <person name="Brown T."/>
            <person name="Cohen L."/>
        </authorList>
    </citation>
    <scope>NUCLEOTIDE SEQUENCE</scope>
    <source>
        <strain evidence="6">PLY182g</strain>
    </source>
</reference>
<dbReference type="GO" id="GO:0016491">
    <property type="term" value="F:oxidoreductase activity"/>
    <property type="evidence" value="ECO:0007669"/>
    <property type="project" value="InterPro"/>
</dbReference>
<proteinExistence type="predicted"/>
<evidence type="ECO:0000256" key="4">
    <source>
        <dbReference type="SAM" id="SignalP"/>
    </source>
</evidence>
<dbReference type="EMBL" id="HBEY01028570">
    <property type="protein sequence ID" value="CAD8610182.1"/>
    <property type="molecule type" value="Transcribed_RNA"/>
</dbReference>
<dbReference type="AlphaFoldDB" id="A0A7S0LHE4"/>
<gene>
    <name evidence="6" type="ORF">CPEL01642_LOCUS13560</name>
</gene>
<feature type="domain" description="Tyrosinase copper-binding" evidence="5">
    <location>
        <begin position="109"/>
        <end position="193"/>
    </location>
</feature>
<dbReference type="Pfam" id="PF00264">
    <property type="entry name" value="Tyrosinase"/>
    <property type="match status" value="2"/>
</dbReference>
<evidence type="ECO:0000256" key="1">
    <source>
        <dbReference type="ARBA" id="ARBA00022723"/>
    </source>
</evidence>
<feature type="signal peptide" evidence="4">
    <location>
        <begin position="1"/>
        <end position="18"/>
    </location>
</feature>
<evidence type="ECO:0000256" key="3">
    <source>
        <dbReference type="SAM" id="MobiDB-lite"/>
    </source>
</evidence>